<gene>
    <name evidence="1" type="ORF">U472_08125</name>
</gene>
<evidence type="ECO:0000313" key="2">
    <source>
        <dbReference type="Proteomes" id="UP000093514"/>
    </source>
</evidence>
<dbReference type="SUPFAM" id="SSF51182">
    <property type="entry name" value="RmlC-like cupins"/>
    <property type="match status" value="1"/>
</dbReference>
<dbReference type="RefSeq" id="WP_068717349.1">
    <property type="nucleotide sequence ID" value="NZ_LWDV01000009.1"/>
</dbReference>
<proteinExistence type="predicted"/>
<dbReference type="Proteomes" id="UP000093514">
    <property type="component" value="Unassembled WGS sequence"/>
</dbReference>
<protein>
    <recommendedName>
        <fullName evidence="3">Cupin</fullName>
    </recommendedName>
</protein>
<dbReference type="InterPro" id="IPR011051">
    <property type="entry name" value="RmlC_Cupin_sf"/>
</dbReference>
<accession>A0A1C0A6U4</accession>
<comment type="caution">
    <text evidence="1">The sequence shown here is derived from an EMBL/GenBank/DDBJ whole genome shotgun (WGS) entry which is preliminary data.</text>
</comment>
<sequence length="146" mass="16830">MEAHKELLEVKEYIDEGYKPVIDYGQWRVAILNYCDELLPQKITKMQKHLQTDEVFILLAGKCILFIGEGDESGVTKIHAQDMEPRKMYNIKQGVLHTHTLSQDAMVLIVENRDTDLSNSPEVDLSETQQDKLVELTKSLWNNNNN</sequence>
<name>A0A1C0A6U4_9FIRM</name>
<evidence type="ECO:0008006" key="3">
    <source>
        <dbReference type="Google" id="ProtNLM"/>
    </source>
</evidence>
<evidence type="ECO:0000313" key="1">
    <source>
        <dbReference type="EMBL" id="OCL25985.1"/>
    </source>
</evidence>
<organism evidence="1 2">
    <name type="scientific">Orenia metallireducens</name>
    <dbReference type="NCBI Taxonomy" id="1413210"/>
    <lineage>
        <taxon>Bacteria</taxon>
        <taxon>Bacillati</taxon>
        <taxon>Bacillota</taxon>
        <taxon>Clostridia</taxon>
        <taxon>Halanaerobiales</taxon>
        <taxon>Halobacteroidaceae</taxon>
        <taxon>Orenia</taxon>
    </lineage>
</organism>
<dbReference type="Gene3D" id="2.60.120.10">
    <property type="entry name" value="Jelly Rolls"/>
    <property type="match status" value="1"/>
</dbReference>
<dbReference type="AlphaFoldDB" id="A0A1C0A6U4"/>
<dbReference type="EMBL" id="LWDV01000009">
    <property type="protein sequence ID" value="OCL25985.1"/>
    <property type="molecule type" value="Genomic_DNA"/>
</dbReference>
<dbReference type="InterPro" id="IPR014710">
    <property type="entry name" value="RmlC-like_jellyroll"/>
</dbReference>
<reference evidence="2" key="1">
    <citation type="submission" date="2016-07" db="EMBL/GenBank/DDBJ databases">
        <authorList>
            <person name="Florea S."/>
            <person name="Webb J.S."/>
            <person name="Jaromczyk J."/>
            <person name="Schardl C.L."/>
        </authorList>
    </citation>
    <scope>NUCLEOTIDE SEQUENCE [LARGE SCALE GENOMIC DNA]</scope>
    <source>
        <strain evidence="2">Z6</strain>
    </source>
</reference>
<dbReference type="OrthoDB" id="9798066at2"/>
<keyword evidence="2" id="KW-1185">Reference proteome</keyword>
<reference evidence="1 2" key="2">
    <citation type="submission" date="2016-08" db="EMBL/GenBank/DDBJ databases">
        <title>Orenia metallireducens sp. nov. strain Z6, a Novel Metal-reducing Firmicute from the Deep Subsurface.</title>
        <authorList>
            <person name="Maxim B.I."/>
            <person name="Kenneth K."/>
            <person name="Flynn T.M."/>
            <person name="Oloughlin E.J."/>
            <person name="Locke R.A."/>
            <person name="Weber J.R."/>
            <person name="Egan S.M."/>
            <person name="Mackie R.I."/>
            <person name="Cann I.K."/>
        </authorList>
    </citation>
    <scope>NUCLEOTIDE SEQUENCE [LARGE SCALE GENOMIC DNA]</scope>
    <source>
        <strain evidence="1 2">Z6</strain>
    </source>
</reference>